<dbReference type="PANTHER" id="PTHR30349">
    <property type="entry name" value="PHAGE INTEGRASE-RELATED"/>
    <property type="match status" value="1"/>
</dbReference>
<dbReference type="InterPro" id="IPR011010">
    <property type="entry name" value="DNA_brk_join_enz"/>
</dbReference>
<dbReference type="GO" id="GO:0003677">
    <property type="term" value="F:DNA binding"/>
    <property type="evidence" value="ECO:0007669"/>
    <property type="project" value="InterPro"/>
</dbReference>
<dbReference type="Proteomes" id="UP000294927">
    <property type="component" value="Unassembled WGS sequence"/>
</dbReference>
<comment type="caution">
    <text evidence="3">The sequence shown here is derived from an EMBL/GenBank/DDBJ whole genome shotgun (WGS) entry which is preliminary data.</text>
</comment>
<gene>
    <name evidence="3" type="ORF">CLV71_112203</name>
</gene>
<protein>
    <submittedName>
        <fullName evidence="3">Phage integrase family protein</fullName>
    </submittedName>
</protein>
<dbReference type="RefSeq" id="WP_133906243.1">
    <property type="nucleotide sequence ID" value="NZ_SOCP01000012.1"/>
</dbReference>
<dbReference type="SUPFAM" id="SSF56349">
    <property type="entry name" value="DNA breaking-rejoining enzymes"/>
    <property type="match status" value="1"/>
</dbReference>
<keyword evidence="4" id="KW-1185">Reference proteome</keyword>
<evidence type="ECO:0000259" key="2">
    <source>
        <dbReference type="PROSITE" id="PS51898"/>
    </source>
</evidence>
<dbReference type="EMBL" id="SOCP01000012">
    <property type="protein sequence ID" value="TDV45534.1"/>
    <property type="molecule type" value="Genomic_DNA"/>
</dbReference>
<dbReference type="AlphaFoldDB" id="A0A4R7V9D9"/>
<evidence type="ECO:0000313" key="3">
    <source>
        <dbReference type="EMBL" id="TDV45534.1"/>
    </source>
</evidence>
<proteinExistence type="predicted"/>
<evidence type="ECO:0000256" key="1">
    <source>
        <dbReference type="ARBA" id="ARBA00023172"/>
    </source>
</evidence>
<organism evidence="3 4">
    <name type="scientific">Actinophytocola oryzae</name>
    <dbReference type="NCBI Taxonomy" id="502181"/>
    <lineage>
        <taxon>Bacteria</taxon>
        <taxon>Bacillati</taxon>
        <taxon>Actinomycetota</taxon>
        <taxon>Actinomycetes</taxon>
        <taxon>Pseudonocardiales</taxon>
        <taxon>Pseudonocardiaceae</taxon>
    </lineage>
</organism>
<dbReference type="InterPro" id="IPR013762">
    <property type="entry name" value="Integrase-like_cat_sf"/>
</dbReference>
<feature type="domain" description="Tyr recombinase" evidence="2">
    <location>
        <begin position="236"/>
        <end position="465"/>
    </location>
</feature>
<name>A0A4R7V9D9_9PSEU</name>
<dbReference type="OrthoDB" id="3773913at2"/>
<dbReference type="Gene3D" id="1.10.443.10">
    <property type="entry name" value="Intergrase catalytic core"/>
    <property type="match status" value="1"/>
</dbReference>
<dbReference type="InterPro" id="IPR050090">
    <property type="entry name" value="Tyrosine_recombinase_XerCD"/>
</dbReference>
<evidence type="ECO:0000313" key="4">
    <source>
        <dbReference type="Proteomes" id="UP000294927"/>
    </source>
</evidence>
<sequence>MATTYDVRVHEIHRRYDNGAKKPTRYIVRWSVDRKRGERGFKRSTQADSFRSELMTAARKGEPFDIGSGLPLSMLRPEQTDTTWFDLVTAHCAARWDELSPGSRRNLVRDLSDVTIALLPAHRSRPDRPVLSKALRIAFNPKRDAEPSAEIADAVTWVKRHGGAVRALEDVDVFRRLMTALDKKGDGTRAAPDTIRLRRTALVGVIDYAIEKEALSFNPLRKVRVRKNKTALREIETAAVVSPMQARTLLNAVRENSPRLVAFFGLMYFGGLRPEEAVNVRKSNLSLPSANWDDTHQRWVFPDGVDGRGELRLERAVPEISGEWTDSGERHEERSLKGRGEKDTRTVPCWPDLTILLHDHLRQFGTTPDGHLFWGVRSGGRLSSSVYGRVWESARAETFTAELYASTLGKRPYDLRHACVSGWLAAGVEPTRVAYWAGHSVAVLMKVYAKFVDGGQAIALRRVEDWLGRGPDQS</sequence>
<dbReference type="PROSITE" id="PS51898">
    <property type="entry name" value="TYR_RECOMBINASE"/>
    <property type="match status" value="1"/>
</dbReference>
<dbReference type="GO" id="GO:0015074">
    <property type="term" value="P:DNA integration"/>
    <property type="evidence" value="ECO:0007669"/>
    <property type="project" value="InterPro"/>
</dbReference>
<keyword evidence="1" id="KW-0233">DNA recombination</keyword>
<dbReference type="PANTHER" id="PTHR30349:SF64">
    <property type="entry name" value="PROPHAGE INTEGRASE INTD-RELATED"/>
    <property type="match status" value="1"/>
</dbReference>
<dbReference type="InterPro" id="IPR002104">
    <property type="entry name" value="Integrase_catalytic"/>
</dbReference>
<dbReference type="GO" id="GO:0006310">
    <property type="term" value="P:DNA recombination"/>
    <property type="evidence" value="ECO:0007669"/>
    <property type="project" value="UniProtKB-KW"/>
</dbReference>
<reference evidence="3 4" key="1">
    <citation type="submission" date="2019-03" db="EMBL/GenBank/DDBJ databases">
        <title>Genomic Encyclopedia of Archaeal and Bacterial Type Strains, Phase II (KMG-II): from individual species to whole genera.</title>
        <authorList>
            <person name="Goeker M."/>
        </authorList>
    </citation>
    <scope>NUCLEOTIDE SEQUENCE [LARGE SCALE GENOMIC DNA]</scope>
    <source>
        <strain evidence="3 4">DSM 45499</strain>
    </source>
</reference>
<accession>A0A4R7V9D9</accession>